<name>A0A975AXZ0_9THEO</name>
<dbReference type="Gene3D" id="3.30.56.130">
    <property type="entry name" value="Transcriptional regulator CtsR, winged HTH domain"/>
    <property type="match status" value="1"/>
</dbReference>
<dbReference type="InterPro" id="IPR041908">
    <property type="entry name" value="CtsR_C_sf"/>
</dbReference>
<dbReference type="Pfam" id="PF17727">
    <property type="entry name" value="CtsR_C"/>
    <property type="match status" value="1"/>
</dbReference>
<dbReference type="Gene3D" id="1.10.1200.150">
    <property type="entry name" value="Transcriptional regulator CtsR, C-terminal domain"/>
    <property type="match status" value="1"/>
</dbReference>
<keyword evidence="3 7" id="KW-0678">Repressor</keyword>
<dbReference type="InterPro" id="IPR008463">
    <property type="entry name" value="CtsR"/>
</dbReference>
<organism evidence="10 11">
    <name type="scientific">Aceticella autotrophica</name>
    <dbReference type="NCBI Taxonomy" id="2755338"/>
    <lineage>
        <taxon>Bacteria</taxon>
        <taxon>Bacillati</taxon>
        <taxon>Bacillota</taxon>
        <taxon>Clostridia</taxon>
        <taxon>Thermoanaerobacterales</taxon>
        <taxon>Thermoanaerobacteraceae</taxon>
        <taxon>Aceticella</taxon>
    </lineage>
</organism>
<evidence type="ECO:0000256" key="4">
    <source>
        <dbReference type="ARBA" id="ARBA00023015"/>
    </source>
</evidence>
<protein>
    <recommendedName>
        <fullName evidence="2 7">Transcriptional regulator CtsR</fullName>
    </recommendedName>
</protein>
<keyword evidence="5 7" id="KW-0238">DNA-binding</keyword>
<evidence type="ECO:0000256" key="3">
    <source>
        <dbReference type="ARBA" id="ARBA00022491"/>
    </source>
</evidence>
<dbReference type="PIRSF" id="PIRSF010607">
    <property type="entry name" value="Txn_repr_CtsR"/>
    <property type="match status" value="1"/>
</dbReference>
<evidence type="ECO:0000313" key="11">
    <source>
        <dbReference type="Proteomes" id="UP000671913"/>
    </source>
</evidence>
<evidence type="ECO:0000256" key="5">
    <source>
        <dbReference type="ARBA" id="ARBA00023125"/>
    </source>
</evidence>
<feature type="domain" description="CtsR N-terminal HTH" evidence="8">
    <location>
        <begin position="3"/>
        <end position="72"/>
    </location>
</feature>
<gene>
    <name evidence="10" type="ORF">ACETAC_10150</name>
</gene>
<keyword evidence="11" id="KW-1185">Reference proteome</keyword>
<dbReference type="AlphaFoldDB" id="A0A975AXZ0"/>
<evidence type="ECO:0000256" key="2">
    <source>
        <dbReference type="ARBA" id="ARBA00014129"/>
    </source>
</evidence>
<evidence type="ECO:0000256" key="1">
    <source>
        <dbReference type="ARBA" id="ARBA00010189"/>
    </source>
</evidence>
<feature type="domain" description="CtsR C-terminal dimerization" evidence="9">
    <location>
        <begin position="78"/>
        <end position="146"/>
    </location>
</feature>
<evidence type="ECO:0000259" key="8">
    <source>
        <dbReference type="Pfam" id="PF05848"/>
    </source>
</evidence>
<accession>A0A975AXZ0</accession>
<proteinExistence type="inferred from homology"/>
<dbReference type="Pfam" id="PF05848">
    <property type="entry name" value="CtsR"/>
    <property type="match status" value="1"/>
</dbReference>
<evidence type="ECO:0000256" key="7">
    <source>
        <dbReference type="PIRNR" id="PIRNR010607"/>
    </source>
</evidence>
<evidence type="ECO:0000259" key="9">
    <source>
        <dbReference type="Pfam" id="PF17727"/>
    </source>
</evidence>
<sequence>MAKLSDLIEDFLKKLINEADEEYIEIQRNALANIFKCAPSQINYVLETRFDINNGYVIESRRGSGGYIKIIKKPISKEWVSDIIESIGDSITESKSRMYIDTLYNHNLITDREAKLMKVVLNDKILSVPQYKKPILRAMLFKVMLTELANY</sequence>
<keyword evidence="6 7" id="KW-0804">Transcription</keyword>
<dbReference type="GO" id="GO:0003677">
    <property type="term" value="F:DNA binding"/>
    <property type="evidence" value="ECO:0007669"/>
    <property type="project" value="UniProtKB-UniRule"/>
</dbReference>
<dbReference type="GO" id="GO:0006355">
    <property type="term" value="P:regulation of DNA-templated transcription"/>
    <property type="evidence" value="ECO:0007669"/>
    <property type="project" value="UniProtKB-UniRule"/>
</dbReference>
<dbReference type="InterPro" id="IPR041902">
    <property type="entry name" value="CtsR_N_sf"/>
</dbReference>
<dbReference type="InterPro" id="IPR041473">
    <property type="entry name" value="CtsR_C"/>
</dbReference>
<dbReference type="RefSeq" id="WP_284681121.1">
    <property type="nucleotide sequence ID" value="NZ_CP060096.1"/>
</dbReference>
<dbReference type="EMBL" id="CP060096">
    <property type="protein sequence ID" value="QSZ28443.1"/>
    <property type="molecule type" value="Genomic_DNA"/>
</dbReference>
<keyword evidence="4 7" id="KW-0805">Transcription regulation</keyword>
<evidence type="ECO:0000256" key="6">
    <source>
        <dbReference type="ARBA" id="ARBA00023163"/>
    </source>
</evidence>
<dbReference type="KEGG" id="aaut:ACETAC_10150"/>
<dbReference type="InterPro" id="IPR040465">
    <property type="entry name" value="CtsR_N"/>
</dbReference>
<comment type="similarity">
    <text evidence="1 7">Belongs to the CtsR family.</text>
</comment>
<evidence type="ECO:0000313" key="10">
    <source>
        <dbReference type="EMBL" id="QSZ28443.1"/>
    </source>
</evidence>
<reference evidence="10" key="1">
    <citation type="submission" date="2020-08" db="EMBL/GenBank/DDBJ databases">
        <title>Genomic insights into the carbon and energy metabolism of the first obligate autotrophic acetogenic bacterium Aceticella autotrophica gen. nov., sp. nov.</title>
        <authorList>
            <person name="Toshchakov S.V."/>
            <person name="Elcheninov A.G."/>
            <person name="Kublanov I.V."/>
            <person name="Frolov E.N."/>
            <person name="Lebedinsky A.V."/>
        </authorList>
    </citation>
    <scope>NUCLEOTIDE SEQUENCE</scope>
    <source>
        <strain evidence="10">3443-3Ac</strain>
    </source>
</reference>
<dbReference type="Proteomes" id="UP000671913">
    <property type="component" value="Chromosome"/>
</dbReference>